<evidence type="ECO:0000313" key="12">
    <source>
        <dbReference type="EMBL" id="RJT48789.1"/>
    </source>
</evidence>
<evidence type="ECO:0000313" key="13">
    <source>
        <dbReference type="EMBL" id="TID40049.1"/>
    </source>
</evidence>
<dbReference type="CDD" id="cd03713">
    <property type="entry name" value="EFG_mtEFG_C"/>
    <property type="match status" value="1"/>
</dbReference>
<evidence type="ECO:0000256" key="5">
    <source>
        <dbReference type="ARBA" id="ARBA00022768"/>
    </source>
</evidence>
<dbReference type="PROSITE" id="PS51722">
    <property type="entry name" value="G_TR_2"/>
    <property type="match status" value="1"/>
</dbReference>
<evidence type="ECO:0000256" key="6">
    <source>
        <dbReference type="ARBA" id="ARBA00022917"/>
    </source>
</evidence>
<comment type="caution">
    <text evidence="12">The sequence shown here is derived from an EMBL/GenBank/DDBJ whole genome shotgun (WGS) entry which is preliminary data.</text>
</comment>
<proteinExistence type="inferred from homology"/>
<keyword evidence="7 9" id="KW-0342">GTP-binding</keyword>
<dbReference type="InterPro" id="IPR004161">
    <property type="entry name" value="EFTu-like_2"/>
</dbReference>
<evidence type="ECO:0000256" key="3">
    <source>
        <dbReference type="ARBA" id="ARBA00022490"/>
    </source>
</evidence>
<dbReference type="Pfam" id="PF03764">
    <property type="entry name" value="EFG_IV"/>
    <property type="match status" value="1"/>
</dbReference>
<dbReference type="NCBIfam" id="NF009381">
    <property type="entry name" value="PRK12740.1-5"/>
    <property type="match status" value="1"/>
</dbReference>
<feature type="binding site" evidence="9">
    <location>
        <begin position="132"/>
        <end position="135"/>
    </location>
    <ligand>
        <name>GTP</name>
        <dbReference type="ChEBI" id="CHEBI:37565"/>
    </ligand>
</feature>
<evidence type="ECO:0000256" key="9">
    <source>
        <dbReference type="HAMAP-Rule" id="MF_00054"/>
    </source>
</evidence>
<dbReference type="SMART" id="SM00889">
    <property type="entry name" value="EFG_IV"/>
    <property type="match status" value="1"/>
</dbReference>
<dbReference type="FunFam" id="3.40.50.300:FF:000029">
    <property type="entry name" value="Elongation factor G"/>
    <property type="match status" value="1"/>
</dbReference>
<dbReference type="GO" id="GO:0005525">
    <property type="term" value="F:GTP binding"/>
    <property type="evidence" value="ECO:0007669"/>
    <property type="project" value="UniProtKB-UniRule"/>
</dbReference>
<dbReference type="InterPro" id="IPR009022">
    <property type="entry name" value="EFG_III"/>
</dbReference>
<dbReference type="CDD" id="cd01434">
    <property type="entry name" value="EFG_mtEFG1_IV"/>
    <property type="match status" value="1"/>
</dbReference>
<dbReference type="InterPro" id="IPR041095">
    <property type="entry name" value="EFG_II"/>
</dbReference>
<feature type="domain" description="Tr-type G" evidence="10">
    <location>
        <begin position="5"/>
        <end position="280"/>
    </location>
</feature>
<keyword evidence="14" id="KW-1185">Reference proteome</keyword>
<dbReference type="Gene3D" id="3.30.70.870">
    <property type="entry name" value="Elongation Factor G (Translational Gtpase), domain 3"/>
    <property type="match status" value="1"/>
</dbReference>
<dbReference type="SMART" id="SM00838">
    <property type="entry name" value="EFG_C"/>
    <property type="match status" value="1"/>
</dbReference>
<dbReference type="RefSeq" id="WP_108294847.1">
    <property type="nucleotide sequence ID" value="NZ_CAAAIR010000003.1"/>
</dbReference>
<dbReference type="InterPro" id="IPR020568">
    <property type="entry name" value="Ribosomal_Su5_D2-typ_SF"/>
</dbReference>
<reference evidence="13 16" key="2">
    <citation type="submission" date="2018-04" db="EMBL/GenBank/DDBJ databases">
        <title>Whole genome sequence comparison of clinical and drinking water Legionella pneumophila isolates.</title>
        <authorList>
            <person name="Garner E."/>
        </authorList>
    </citation>
    <scope>NUCLEOTIDE SEQUENCE [LARGE SCALE GENOMIC DNA]</scope>
    <source>
        <strain evidence="13 16">WH02</strain>
    </source>
</reference>
<dbReference type="InterPro" id="IPR000795">
    <property type="entry name" value="T_Tr_GTP-bd_dom"/>
</dbReference>
<dbReference type="InterPro" id="IPR027417">
    <property type="entry name" value="P-loop_NTPase"/>
</dbReference>
<dbReference type="FunFam" id="3.30.230.10:FF:000003">
    <property type="entry name" value="Elongation factor G"/>
    <property type="match status" value="1"/>
</dbReference>
<dbReference type="InterPro" id="IPR005517">
    <property type="entry name" value="Transl_elong_EFG/EF2_IV"/>
</dbReference>
<dbReference type="Pfam" id="PF14492">
    <property type="entry name" value="EFG_III"/>
    <property type="match status" value="1"/>
</dbReference>
<dbReference type="InterPro" id="IPR031157">
    <property type="entry name" value="G_TR_CS"/>
</dbReference>
<comment type="similarity">
    <text evidence="1 9">Belongs to the TRAFAC class translation factor GTPase superfamily. Classic translation factor GTPase family. EF-G/EF-2 subfamily.</text>
</comment>
<gene>
    <name evidence="9" type="primary">fusA</name>
    <name evidence="12" type="ORF">D6J04_03425</name>
    <name evidence="11" type="ORF">DB745_12085</name>
    <name evidence="13" type="ORF">DIZ81_13220</name>
</gene>
<dbReference type="InterPro" id="IPR035649">
    <property type="entry name" value="EFG_V"/>
</dbReference>
<evidence type="ECO:0000256" key="8">
    <source>
        <dbReference type="ARBA" id="ARBA00024731"/>
    </source>
</evidence>
<dbReference type="SUPFAM" id="SSF54211">
    <property type="entry name" value="Ribosomal protein S5 domain 2-like"/>
    <property type="match status" value="1"/>
</dbReference>
<dbReference type="Pfam" id="PF03144">
    <property type="entry name" value="GTP_EFTU_D2"/>
    <property type="match status" value="1"/>
</dbReference>
<keyword evidence="3 9" id="KW-0963">Cytoplasm</keyword>
<dbReference type="InterPro" id="IPR035647">
    <property type="entry name" value="EFG_III/V"/>
</dbReference>
<dbReference type="GO" id="GO:0003746">
    <property type="term" value="F:translation elongation factor activity"/>
    <property type="evidence" value="ECO:0007669"/>
    <property type="project" value="UniProtKB-UniRule"/>
</dbReference>
<evidence type="ECO:0000256" key="4">
    <source>
        <dbReference type="ARBA" id="ARBA00022741"/>
    </source>
</evidence>
<dbReference type="CDD" id="cd16262">
    <property type="entry name" value="EFG_III"/>
    <property type="match status" value="1"/>
</dbReference>
<dbReference type="GO" id="GO:0005737">
    <property type="term" value="C:cytoplasm"/>
    <property type="evidence" value="ECO:0007669"/>
    <property type="project" value="UniProtKB-SubCell"/>
</dbReference>
<keyword evidence="5 9" id="KW-0251">Elongation factor</keyword>
<dbReference type="EMBL" id="QCXM01000013">
    <property type="protein sequence ID" value="PUT46035.1"/>
    <property type="molecule type" value="Genomic_DNA"/>
</dbReference>
<reference evidence="12 15" key="3">
    <citation type="submission" date="2018-09" db="EMBL/GenBank/DDBJ databases">
        <title>Draft genome sequences of Legionella taurinensis isolated from water samples.</title>
        <authorList>
            <person name="Chakeri A."/>
            <person name="Allerberger F."/>
            <person name="Kundi M."/>
            <person name="Ruppitsch W."/>
            <person name="Schmid D."/>
        </authorList>
    </citation>
    <scope>NUCLEOTIDE SEQUENCE [LARGE SCALE GENOMIC DNA]</scope>
    <source>
        <strain evidence="12 15">4570-18-6</strain>
    </source>
</reference>
<evidence type="ECO:0000313" key="14">
    <source>
        <dbReference type="Proteomes" id="UP000251035"/>
    </source>
</evidence>
<dbReference type="FunFam" id="2.40.30.10:FF:000006">
    <property type="entry name" value="Elongation factor G"/>
    <property type="match status" value="1"/>
</dbReference>
<dbReference type="Gene3D" id="3.40.50.300">
    <property type="entry name" value="P-loop containing nucleotide triphosphate hydrolases"/>
    <property type="match status" value="1"/>
</dbReference>
<dbReference type="Gene3D" id="2.40.30.10">
    <property type="entry name" value="Translation factors"/>
    <property type="match status" value="1"/>
</dbReference>
<dbReference type="GO" id="GO:0032790">
    <property type="term" value="P:ribosome disassembly"/>
    <property type="evidence" value="ECO:0007669"/>
    <property type="project" value="TreeGrafter"/>
</dbReference>
<evidence type="ECO:0000256" key="7">
    <source>
        <dbReference type="ARBA" id="ARBA00023134"/>
    </source>
</evidence>
<dbReference type="InterPro" id="IPR047872">
    <property type="entry name" value="EFG_IV"/>
</dbReference>
<dbReference type="InterPro" id="IPR005225">
    <property type="entry name" value="Small_GTP-bd"/>
</dbReference>
<dbReference type="Pfam" id="PF00009">
    <property type="entry name" value="GTP_EFTU"/>
    <property type="match status" value="1"/>
</dbReference>
<dbReference type="CDD" id="cd04088">
    <property type="entry name" value="EFG_mtEFG_II"/>
    <property type="match status" value="1"/>
</dbReference>
<evidence type="ECO:0000256" key="2">
    <source>
        <dbReference type="ARBA" id="ARBA00017872"/>
    </source>
</evidence>
<dbReference type="PROSITE" id="PS00301">
    <property type="entry name" value="G_TR_1"/>
    <property type="match status" value="1"/>
</dbReference>
<keyword evidence="4 9" id="KW-0547">Nucleotide-binding</keyword>
<dbReference type="EMBL" id="QZWB01000002">
    <property type="protein sequence ID" value="RJT48789.1"/>
    <property type="molecule type" value="Genomic_DNA"/>
</dbReference>
<dbReference type="Gene3D" id="3.30.70.240">
    <property type="match status" value="1"/>
</dbReference>
<evidence type="ECO:0000313" key="16">
    <source>
        <dbReference type="Proteomes" id="UP000306421"/>
    </source>
</evidence>
<accession>A0A3A5L6V8</accession>
<dbReference type="GO" id="GO:0097216">
    <property type="term" value="F:guanosine tetraphosphate binding"/>
    <property type="evidence" value="ECO:0007669"/>
    <property type="project" value="UniProtKB-ARBA"/>
</dbReference>
<feature type="binding site" evidence="9">
    <location>
        <begin position="78"/>
        <end position="82"/>
    </location>
    <ligand>
        <name>GTP</name>
        <dbReference type="ChEBI" id="CHEBI:37565"/>
    </ligand>
</feature>
<dbReference type="AlphaFoldDB" id="A0A3A5L6V8"/>
<dbReference type="CDD" id="cd01886">
    <property type="entry name" value="EF-G"/>
    <property type="match status" value="1"/>
</dbReference>
<evidence type="ECO:0000313" key="15">
    <source>
        <dbReference type="Proteomes" id="UP000270757"/>
    </source>
</evidence>
<dbReference type="FunFam" id="3.30.70.240:FF:000001">
    <property type="entry name" value="Elongation factor G"/>
    <property type="match status" value="1"/>
</dbReference>
<dbReference type="OrthoDB" id="9801472at2"/>
<dbReference type="InterPro" id="IPR009000">
    <property type="entry name" value="Transl_B-barrel_sf"/>
</dbReference>
<dbReference type="GeneID" id="48946050"/>
<dbReference type="Proteomes" id="UP000270757">
    <property type="component" value="Unassembled WGS sequence"/>
</dbReference>
<dbReference type="PANTHER" id="PTHR43261:SF5">
    <property type="entry name" value="ELONGATION FACTOR G 1"/>
    <property type="match status" value="1"/>
</dbReference>
<evidence type="ECO:0000259" key="10">
    <source>
        <dbReference type="PROSITE" id="PS51722"/>
    </source>
</evidence>
<evidence type="ECO:0000256" key="1">
    <source>
        <dbReference type="ARBA" id="ARBA00005870"/>
    </source>
</evidence>
<comment type="function">
    <text evidence="8 9">Catalyzes the GTP-dependent ribosomal translocation step during translation elongation. During this step, the ribosome changes from the pre-translocational (PRE) to the post-translocational (POST) state as the newly formed A-site-bound peptidyl-tRNA and P-site-bound deacylated tRNA move to the P and E sites, respectively. Catalyzes the coordinated movement of the two tRNA molecules, the mRNA and conformational changes in the ribosome.</text>
</comment>
<dbReference type="SUPFAM" id="SSF52540">
    <property type="entry name" value="P-loop containing nucleoside triphosphate hydrolases"/>
    <property type="match status" value="1"/>
</dbReference>
<evidence type="ECO:0000313" key="11">
    <source>
        <dbReference type="EMBL" id="PUT46035.1"/>
    </source>
</evidence>
<reference evidence="11 14" key="1">
    <citation type="submission" date="2018-04" db="EMBL/GenBank/DDBJ databases">
        <title>Whole genome sequence comparison of clinical and drinking water Legionella pneumophila isolates associated with the Flint Water Crisis.</title>
        <authorList>
            <person name="Garner E."/>
            <person name="Brown C."/>
            <person name="Schwake O."/>
            <person name="Coil D."/>
            <person name="Jospin G."/>
            <person name="Eisen J."/>
            <person name="Edwards M."/>
            <person name="Pruden A."/>
        </authorList>
    </citation>
    <scope>NUCLEOTIDE SEQUENCE [LARGE SCALE GENOMIC DNA]</scope>
    <source>
        <strain evidence="11 14">Genessee03</strain>
    </source>
</reference>
<protein>
    <recommendedName>
        <fullName evidence="2 9">Elongation factor G</fullName>
        <shortName evidence="9">EF-G</shortName>
    </recommendedName>
</protein>
<dbReference type="NCBIfam" id="TIGR00484">
    <property type="entry name" value="EF-G"/>
    <property type="match status" value="1"/>
</dbReference>
<comment type="subcellular location">
    <subcellularLocation>
        <location evidence="9">Cytoplasm</location>
    </subcellularLocation>
</comment>
<dbReference type="NCBIfam" id="TIGR00231">
    <property type="entry name" value="small_GTP"/>
    <property type="match status" value="1"/>
</dbReference>
<dbReference type="HAMAP" id="MF_00054_B">
    <property type="entry name" value="EF_G_EF_2_B"/>
    <property type="match status" value="1"/>
</dbReference>
<dbReference type="GO" id="GO:0003924">
    <property type="term" value="F:GTPase activity"/>
    <property type="evidence" value="ECO:0007669"/>
    <property type="project" value="InterPro"/>
</dbReference>
<dbReference type="Proteomes" id="UP000251035">
    <property type="component" value="Unassembled WGS sequence"/>
</dbReference>
<name>A0A3A5L6V8_9GAMM</name>
<dbReference type="PRINTS" id="PR00315">
    <property type="entry name" value="ELONGATNFCT"/>
</dbReference>
<dbReference type="PANTHER" id="PTHR43261">
    <property type="entry name" value="TRANSLATION ELONGATION FACTOR G-RELATED"/>
    <property type="match status" value="1"/>
</dbReference>
<sequence length="696" mass="76380">MADLNLYRNIGIFAHVDAGKTTTTERILKLTGRIHKMGEVHEGESTTDFMEQEAERGITIQSAAVSCFWKGTRFNIIDTPGHVDFTVEVYRSLKVLDGGIGVFCGSGGVEPQSETNWRYANNSKVARLIFVNKLDRIGANFLKVTEQIKKVLGANPLIMTLPIGIEENFVGVVDLLTRKAYVWDETGQPENYSVTDVPADMHDDVETYRAQLIETALEMDDELLMGYLEGVEPSIEEIKRCIRIGTRELAFFPTYCGSAFKNKGMQLLLDAVVDYLPAPHEVNPQPLTNAEGEPNGEFALVSPDEPFRALAFKIMDDRFGALTFVRIYSGKLNKGDTILNSFTGKTERVGRMVEMQANERNELQSAEAGDIIAIVGMKNVRTGHTLCDPNHECTLEAMVFPEPVISIAVSPKDKGSTEKMSIAIGKMVAEDPTFRVETDEDSGETILRGMGELHLDIKVDILKRTYDVELIVGQPQVAYRETITKSIQDSYTHKKQSGGAGQYGKIDYTIEPGEPNSGFTFLTSVVGGNVPKEFFPAIEKGFRSMMGTGPLAGFPVLDVVINLTDGAYHAVDSSAIAFEIAAKGAFRQSMPKAGPQLLEPIMKVDVYSTEEDVGNVIGDLNRRRGMISGQEPSAAGVRIKADVPLSEMFGYISTLRTLTSGRGQFSMEFSHYAPCPTSVAEAVIAKEKEKKAALAK</sequence>
<dbReference type="Pfam" id="PF00679">
    <property type="entry name" value="EFG_C"/>
    <property type="match status" value="1"/>
</dbReference>
<dbReference type="InterPro" id="IPR014721">
    <property type="entry name" value="Ribsml_uS5_D2-typ_fold_subgr"/>
</dbReference>
<organism evidence="12 15">
    <name type="scientific">Legionella taurinensis</name>
    <dbReference type="NCBI Taxonomy" id="70611"/>
    <lineage>
        <taxon>Bacteria</taxon>
        <taxon>Pseudomonadati</taxon>
        <taxon>Pseudomonadota</taxon>
        <taxon>Gammaproteobacteria</taxon>
        <taxon>Legionellales</taxon>
        <taxon>Legionellaceae</taxon>
        <taxon>Legionella</taxon>
    </lineage>
</organism>
<dbReference type="EMBL" id="QFGG01000014">
    <property type="protein sequence ID" value="TID40049.1"/>
    <property type="molecule type" value="Genomic_DNA"/>
</dbReference>
<dbReference type="SUPFAM" id="SSF50447">
    <property type="entry name" value="Translation proteins"/>
    <property type="match status" value="1"/>
</dbReference>
<dbReference type="FunFam" id="3.30.70.870:FF:000006">
    <property type="entry name" value="Elongation factor G"/>
    <property type="match status" value="1"/>
</dbReference>
<dbReference type="Proteomes" id="UP000306421">
    <property type="component" value="Unassembled WGS sequence"/>
</dbReference>
<dbReference type="InterPro" id="IPR004540">
    <property type="entry name" value="Transl_elong_EFG/EF2"/>
</dbReference>
<dbReference type="Gene3D" id="3.30.230.10">
    <property type="match status" value="1"/>
</dbReference>
<feature type="binding site" evidence="9">
    <location>
        <begin position="14"/>
        <end position="21"/>
    </location>
    <ligand>
        <name>GTP</name>
        <dbReference type="ChEBI" id="CHEBI:37565"/>
    </ligand>
</feature>
<keyword evidence="6 9" id="KW-0648">Protein biosynthesis</keyword>
<dbReference type="InterPro" id="IPR000640">
    <property type="entry name" value="EFG_V-like"/>
</dbReference>
<dbReference type="SUPFAM" id="SSF54980">
    <property type="entry name" value="EF-G C-terminal domain-like"/>
    <property type="match status" value="2"/>
</dbReference>